<dbReference type="InParanoid" id="A0A0D8JU79"/>
<accession>A0A0D8JU79</accession>
<dbReference type="VEuPathDB" id="FungiDB:CIMG_13315"/>
<protein>
    <submittedName>
        <fullName evidence="1">Uncharacterized protein</fullName>
    </submittedName>
</protein>
<dbReference type="EMBL" id="GG704913">
    <property type="protein sequence ID" value="KJF60905.1"/>
    <property type="molecule type" value="Genomic_DNA"/>
</dbReference>
<dbReference type="Proteomes" id="UP000001261">
    <property type="component" value="Unassembled WGS sequence"/>
</dbReference>
<dbReference type="GeneID" id="24164942"/>
<evidence type="ECO:0000313" key="1">
    <source>
        <dbReference type="EMBL" id="KJF60905.1"/>
    </source>
</evidence>
<dbReference type="AlphaFoldDB" id="A0A0D8JU79"/>
<organism evidence="1 2">
    <name type="scientific">Coccidioides immitis (strain RS)</name>
    <name type="common">Valley fever fungus</name>
    <dbReference type="NCBI Taxonomy" id="246410"/>
    <lineage>
        <taxon>Eukaryota</taxon>
        <taxon>Fungi</taxon>
        <taxon>Dikarya</taxon>
        <taxon>Ascomycota</taxon>
        <taxon>Pezizomycotina</taxon>
        <taxon>Eurotiomycetes</taxon>
        <taxon>Eurotiomycetidae</taxon>
        <taxon>Onygenales</taxon>
        <taxon>Onygenaceae</taxon>
        <taxon>Coccidioides</taxon>
    </lineage>
</organism>
<proteinExistence type="predicted"/>
<evidence type="ECO:0000313" key="2">
    <source>
        <dbReference type="Proteomes" id="UP000001261"/>
    </source>
</evidence>
<dbReference type="RefSeq" id="XP_004445170.1">
    <property type="nucleotide sequence ID" value="XM_004445113.1"/>
</dbReference>
<keyword evidence="2" id="KW-1185">Reference proteome</keyword>
<sequence length="102" mass="11584">MPSLFTRNAKSVMFTNMPPCPSKINARSKLMCSKMVVWNNRGIITSQYGSRRSEYDFPRCLKPVEKEPVKNNDCFDEKGTPTASANMDDIDMVLFSKTVAHM</sequence>
<reference evidence="2" key="1">
    <citation type="journal article" date="2009" name="Genome Res.">
        <title>Comparative genomic analyses of the human fungal pathogens Coccidioides and their relatives.</title>
        <authorList>
            <person name="Sharpton T.J."/>
            <person name="Stajich J.E."/>
            <person name="Rounsley S.D."/>
            <person name="Gardner M.J."/>
            <person name="Wortman J.R."/>
            <person name="Jordar V.S."/>
            <person name="Maiti R."/>
            <person name="Kodira C.D."/>
            <person name="Neafsey D.E."/>
            <person name="Zeng Q."/>
            <person name="Hung C.-Y."/>
            <person name="McMahan C."/>
            <person name="Muszewska A."/>
            <person name="Grynberg M."/>
            <person name="Mandel M.A."/>
            <person name="Kellner E.M."/>
            <person name="Barker B.M."/>
            <person name="Galgiani J.N."/>
            <person name="Orbach M.J."/>
            <person name="Kirkland T.N."/>
            <person name="Cole G.T."/>
            <person name="Henn M.R."/>
            <person name="Birren B.W."/>
            <person name="Taylor J.W."/>
        </authorList>
    </citation>
    <scope>NUCLEOTIDE SEQUENCE [LARGE SCALE GENOMIC DNA]</scope>
    <source>
        <strain evidence="2">RS</strain>
    </source>
</reference>
<reference evidence="2" key="2">
    <citation type="journal article" date="2010" name="Genome Res.">
        <title>Population genomic sequencing of Coccidioides fungi reveals recent hybridization and transposon control.</title>
        <authorList>
            <person name="Neafsey D.E."/>
            <person name="Barker B.M."/>
            <person name="Sharpton T.J."/>
            <person name="Stajich J.E."/>
            <person name="Park D.J."/>
            <person name="Whiston E."/>
            <person name="Hung C.-Y."/>
            <person name="McMahan C."/>
            <person name="White J."/>
            <person name="Sykes S."/>
            <person name="Heiman D."/>
            <person name="Young S."/>
            <person name="Zeng Q."/>
            <person name="Abouelleil A."/>
            <person name="Aftuck L."/>
            <person name="Bessette D."/>
            <person name="Brown A."/>
            <person name="FitzGerald M."/>
            <person name="Lui A."/>
            <person name="Macdonald J.P."/>
            <person name="Priest M."/>
            <person name="Orbach M.J."/>
            <person name="Galgiani J.N."/>
            <person name="Kirkland T.N."/>
            <person name="Cole G.T."/>
            <person name="Birren B.W."/>
            <person name="Henn M.R."/>
            <person name="Taylor J.W."/>
            <person name="Rounsley S.D."/>
        </authorList>
    </citation>
    <scope>GENOME REANNOTATION</scope>
    <source>
        <strain evidence="2">RS</strain>
    </source>
</reference>
<dbReference type="KEGG" id="cim:CIMG_13315"/>
<name>A0A0D8JU79_COCIM</name>
<gene>
    <name evidence="1" type="ORF">CIMG_13315</name>
</gene>